<dbReference type="SUPFAM" id="SSF55729">
    <property type="entry name" value="Acyl-CoA N-acyltransferases (Nat)"/>
    <property type="match status" value="1"/>
</dbReference>
<accession>A0A328AMJ8</accession>
<dbReference type="EMBL" id="QFYQ01000001">
    <property type="protein sequence ID" value="RAK56203.1"/>
    <property type="molecule type" value="Genomic_DNA"/>
</dbReference>
<comment type="caution">
    <text evidence="2">The sequence shown here is derived from an EMBL/GenBank/DDBJ whole genome shotgun (WGS) entry which is preliminary data.</text>
</comment>
<dbReference type="PANTHER" id="PTHR43610:SF1">
    <property type="entry name" value="N-ACETYLTRANSFERASE DOMAIN-CONTAINING PROTEIN"/>
    <property type="match status" value="1"/>
</dbReference>
<sequence length="200" mass="22629">MQLAHAPLENRFVRLEPMGEAHREDFRAACNEDEVTWQTLYPFSYAGEHFDPSWARVQRDREAGTFLPFAVVVDGRCRGISGYLTPEATNATVEIGGTWYHPDLRGGAVNPAAKRLLLGHAFDAGARRVQFKVDAINARSRAAVTKLGAVQEGILRQDRLCWTGRIRDTVYFSILRDEWPEVRERLEARLAAFERELADA</sequence>
<name>A0A328AMJ8_9CAUL</name>
<dbReference type="Pfam" id="PF13302">
    <property type="entry name" value="Acetyltransf_3"/>
    <property type="match status" value="1"/>
</dbReference>
<gene>
    <name evidence="2" type="ORF">DJ017_03635</name>
</gene>
<dbReference type="PROSITE" id="PS51186">
    <property type="entry name" value="GNAT"/>
    <property type="match status" value="1"/>
</dbReference>
<evidence type="ECO:0000313" key="2">
    <source>
        <dbReference type="EMBL" id="RAK56203.1"/>
    </source>
</evidence>
<dbReference type="GO" id="GO:0016747">
    <property type="term" value="F:acyltransferase activity, transferring groups other than amino-acyl groups"/>
    <property type="evidence" value="ECO:0007669"/>
    <property type="project" value="InterPro"/>
</dbReference>
<feature type="domain" description="N-acetyltransferase" evidence="1">
    <location>
        <begin position="13"/>
        <end position="177"/>
    </location>
</feature>
<dbReference type="Proteomes" id="UP000249254">
    <property type="component" value="Unassembled WGS sequence"/>
</dbReference>
<dbReference type="InterPro" id="IPR016181">
    <property type="entry name" value="Acyl_CoA_acyltransferase"/>
</dbReference>
<organism evidence="2 3">
    <name type="scientific">Phenylobacterium soli</name>
    <dbReference type="NCBI Taxonomy" id="2170551"/>
    <lineage>
        <taxon>Bacteria</taxon>
        <taxon>Pseudomonadati</taxon>
        <taxon>Pseudomonadota</taxon>
        <taxon>Alphaproteobacteria</taxon>
        <taxon>Caulobacterales</taxon>
        <taxon>Caulobacteraceae</taxon>
        <taxon>Phenylobacterium</taxon>
    </lineage>
</organism>
<protein>
    <submittedName>
        <fullName evidence="2">N-acetyltransferase</fullName>
    </submittedName>
</protein>
<dbReference type="AlphaFoldDB" id="A0A328AMJ8"/>
<dbReference type="PANTHER" id="PTHR43610">
    <property type="entry name" value="BLL6696 PROTEIN"/>
    <property type="match status" value="1"/>
</dbReference>
<keyword evidence="3" id="KW-1185">Reference proteome</keyword>
<dbReference type="OrthoDB" id="5295305at2"/>
<proteinExistence type="predicted"/>
<keyword evidence="2" id="KW-0808">Transferase</keyword>
<evidence type="ECO:0000259" key="1">
    <source>
        <dbReference type="PROSITE" id="PS51186"/>
    </source>
</evidence>
<dbReference type="InterPro" id="IPR000182">
    <property type="entry name" value="GNAT_dom"/>
</dbReference>
<dbReference type="Gene3D" id="3.40.630.30">
    <property type="match status" value="1"/>
</dbReference>
<evidence type="ECO:0000313" key="3">
    <source>
        <dbReference type="Proteomes" id="UP000249254"/>
    </source>
</evidence>
<reference evidence="3" key="1">
    <citation type="submission" date="2018-05" db="EMBL/GenBank/DDBJ databases">
        <authorList>
            <person name="Li X."/>
        </authorList>
    </citation>
    <scope>NUCLEOTIDE SEQUENCE [LARGE SCALE GENOMIC DNA]</scope>
    <source>
        <strain evidence="3">LX32</strain>
    </source>
</reference>